<protein>
    <submittedName>
        <fullName evidence="1">Uncharacterized protein</fullName>
    </submittedName>
</protein>
<name>A0A179FY49_METCM</name>
<dbReference type="AlphaFoldDB" id="A0A179FY49"/>
<keyword evidence="2" id="KW-1185">Reference proteome</keyword>
<dbReference type="GeneID" id="28857346"/>
<dbReference type="KEGG" id="pchm:VFPPC_15599"/>
<gene>
    <name evidence="1" type="ORF">VFPPC_15599</name>
</gene>
<sequence length="123" mass="13818">MGNFVLFPPARNPECAFHAAFPFQDQPCSPLGQFFTFLVTSQVISLILLSIREPVRSSCRCRPDLEQPRLFGNQKPTMWLAKSRPPLASSTRRIAPGQVEFVGTTVLTMQSRQQRDSRPVRGA</sequence>
<organism evidence="1 2">
    <name type="scientific">Pochonia chlamydosporia 170</name>
    <dbReference type="NCBI Taxonomy" id="1380566"/>
    <lineage>
        <taxon>Eukaryota</taxon>
        <taxon>Fungi</taxon>
        <taxon>Dikarya</taxon>
        <taxon>Ascomycota</taxon>
        <taxon>Pezizomycotina</taxon>
        <taxon>Sordariomycetes</taxon>
        <taxon>Hypocreomycetidae</taxon>
        <taxon>Hypocreales</taxon>
        <taxon>Clavicipitaceae</taxon>
        <taxon>Pochonia</taxon>
    </lineage>
</organism>
<proteinExistence type="predicted"/>
<accession>A0A179FY49</accession>
<evidence type="ECO:0000313" key="1">
    <source>
        <dbReference type="EMBL" id="OAQ70595.1"/>
    </source>
</evidence>
<dbReference type="RefSeq" id="XP_018147132.1">
    <property type="nucleotide sequence ID" value="XM_018293352.1"/>
</dbReference>
<dbReference type="EMBL" id="LSBJ02000002">
    <property type="protein sequence ID" value="OAQ70595.1"/>
    <property type="molecule type" value="Genomic_DNA"/>
</dbReference>
<dbReference type="Proteomes" id="UP000078397">
    <property type="component" value="Unassembled WGS sequence"/>
</dbReference>
<evidence type="ECO:0000313" key="2">
    <source>
        <dbReference type="Proteomes" id="UP000078397"/>
    </source>
</evidence>
<comment type="caution">
    <text evidence="1">The sequence shown here is derived from an EMBL/GenBank/DDBJ whole genome shotgun (WGS) entry which is preliminary data.</text>
</comment>
<reference evidence="1 2" key="1">
    <citation type="journal article" date="2016" name="PLoS Pathog.">
        <title>Biosynthesis of antibiotic leucinostatins in bio-control fungus Purpureocillium lilacinum and their inhibition on phytophthora revealed by genome mining.</title>
        <authorList>
            <person name="Wang G."/>
            <person name="Liu Z."/>
            <person name="Lin R."/>
            <person name="Li E."/>
            <person name="Mao Z."/>
            <person name="Ling J."/>
            <person name="Yang Y."/>
            <person name="Yin W.B."/>
            <person name="Xie B."/>
        </authorList>
    </citation>
    <scope>NUCLEOTIDE SEQUENCE [LARGE SCALE GENOMIC DNA]</scope>
    <source>
        <strain evidence="1">170</strain>
    </source>
</reference>